<reference evidence="2 3" key="1">
    <citation type="submission" date="2015-01" db="EMBL/GenBank/DDBJ databases">
        <title>Vibrio sp. C94 JCM 19241 whole genome shotgun sequence.</title>
        <authorList>
            <person name="Sawabe T."/>
            <person name="Meirelles P."/>
            <person name="Feng G."/>
            <person name="Sayaka M."/>
            <person name="Hattori M."/>
            <person name="Ohkuma M."/>
        </authorList>
    </citation>
    <scope>NUCLEOTIDE SEQUENCE [LARGE SCALE GENOMIC DNA]</scope>
    <source>
        <strain evidence="3">JCM 19241</strain>
    </source>
</reference>
<sequence length="103" mass="11303">MKLKAVAGALVCASLLIGCASSEDVQWQKESSAMVENTNINLESRMWLNKMPMIGEEPSIPLHGSIILSADQDIPADLGVVSICFAIMMKRLRSVKTTSRLRR</sequence>
<proteinExistence type="predicted"/>
<evidence type="ECO:0008006" key="4">
    <source>
        <dbReference type="Google" id="ProtNLM"/>
    </source>
</evidence>
<gene>
    <name evidence="2" type="ORF">JCM19241_5941</name>
</gene>
<name>A0A0B8QBK0_9VIBR</name>
<dbReference type="EMBL" id="BBSC01000007">
    <property type="protein sequence ID" value="GAM77045.1"/>
    <property type="molecule type" value="Genomic_DNA"/>
</dbReference>
<evidence type="ECO:0000313" key="3">
    <source>
        <dbReference type="Proteomes" id="UP000031666"/>
    </source>
</evidence>
<comment type="caution">
    <text evidence="2">The sequence shown here is derived from an EMBL/GenBank/DDBJ whole genome shotgun (WGS) entry which is preliminary data.</text>
</comment>
<keyword evidence="1" id="KW-0732">Signal</keyword>
<evidence type="ECO:0000256" key="1">
    <source>
        <dbReference type="SAM" id="SignalP"/>
    </source>
</evidence>
<organism evidence="2 3">
    <name type="scientific">Vibrio ishigakensis</name>
    <dbReference type="NCBI Taxonomy" id="1481914"/>
    <lineage>
        <taxon>Bacteria</taxon>
        <taxon>Pseudomonadati</taxon>
        <taxon>Pseudomonadota</taxon>
        <taxon>Gammaproteobacteria</taxon>
        <taxon>Vibrionales</taxon>
        <taxon>Vibrionaceae</taxon>
        <taxon>Vibrio</taxon>
    </lineage>
</organism>
<reference evidence="2 3" key="2">
    <citation type="submission" date="2015-01" db="EMBL/GenBank/DDBJ databases">
        <authorList>
            <consortium name="NBRP consortium"/>
            <person name="Sawabe T."/>
            <person name="Meirelles P."/>
            <person name="Feng G."/>
            <person name="Sayaka M."/>
            <person name="Hattori M."/>
            <person name="Ohkuma M."/>
        </authorList>
    </citation>
    <scope>NUCLEOTIDE SEQUENCE [LARGE SCALE GENOMIC DNA]</scope>
    <source>
        <strain evidence="3">JCM 19241</strain>
    </source>
</reference>
<evidence type="ECO:0000313" key="2">
    <source>
        <dbReference type="EMBL" id="GAM77045.1"/>
    </source>
</evidence>
<feature type="chain" id="PRO_5002123155" description="Lipoprotein" evidence="1">
    <location>
        <begin position="23"/>
        <end position="103"/>
    </location>
</feature>
<accession>A0A0B8QBK0</accession>
<dbReference type="Proteomes" id="UP000031666">
    <property type="component" value="Unassembled WGS sequence"/>
</dbReference>
<dbReference type="AlphaFoldDB" id="A0A0B8QBK0"/>
<protein>
    <recommendedName>
        <fullName evidence="4">Lipoprotein</fullName>
    </recommendedName>
</protein>
<dbReference type="STRING" id="1481914.JCM19241_5941"/>
<feature type="signal peptide" evidence="1">
    <location>
        <begin position="1"/>
        <end position="22"/>
    </location>
</feature>
<dbReference type="PROSITE" id="PS51257">
    <property type="entry name" value="PROKAR_LIPOPROTEIN"/>
    <property type="match status" value="1"/>
</dbReference>